<protein>
    <recommendedName>
        <fullName evidence="1">Transcriptional repressor PaaX-like central Cas2-like domain-containing protein</fullName>
    </recommendedName>
</protein>
<gene>
    <name evidence="2" type="ORF">A3B23_01805</name>
</gene>
<comment type="caution">
    <text evidence="2">The sequence shown here is derived from an EMBL/GenBank/DDBJ whole genome shotgun (WGS) entry which is preliminary data.</text>
</comment>
<accession>A0A1G1Z6Z1</accession>
<organism evidence="2 3">
    <name type="scientific">Candidatus Colwellbacteria bacterium RIFCSPLOWO2_01_FULL_48_10</name>
    <dbReference type="NCBI Taxonomy" id="1797690"/>
    <lineage>
        <taxon>Bacteria</taxon>
        <taxon>Candidatus Colwelliibacteriota</taxon>
    </lineage>
</organism>
<evidence type="ECO:0000259" key="1">
    <source>
        <dbReference type="Pfam" id="PF20803"/>
    </source>
</evidence>
<feature type="domain" description="Transcriptional repressor PaaX-like central Cas2-like" evidence="1">
    <location>
        <begin position="107"/>
        <end position="181"/>
    </location>
</feature>
<reference evidence="2 3" key="1">
    <citation type="journal article" date="2016" name="Nat. Commun.">
        <title>Thousands of microbial genomes shed light on interconnected biogeochemical processes in an aquifer system.</title>
        <authorList>
            <person name="Anantharaman K."/>
            <person name="Brown C.T."/>
            <person name="Hug L.A."/>
            <person name="Sharon I."/>
            <person name="Castelle C.J."/>
            <person name="Probst A.J."/>
            <person name="Thomas B.C."/>
            <person name="Singh A."/>
            <person name="Wilkins M.J."/>
            <person name="Karaoz U."/>
            <person name="Brodie E.L."/>
            <person name="Williams K.H."/>
            <person name="Hubbard S.S."/>
            <person name="Banfield J.F."/>
        </authorList>
    </citation>
    <scope>NUCLEOTIDE SEQUENCE [LARGE SCALE GENOMIC DNA]</scope>
</reference>
<dbReference type="AlphaFoldDB" id="A0A1G1Z6Z1"/>
<proteinExistence type="predicted"/>
<dbReference type="GO" id="GO:0006351">
    <property type="term" value="P:DNA-templated transcription"/>
    <property type="evidence" value="ECO:0007669"/>
    <property type="project" value="TreeGrafter"/>
</dbReference>
<sequence length="190" mass="22381">MKKETLDKFKDISELVIKCAVVGIVLTSPYAGRFVVGALREHLAKERKIKEDQINSRSLSQVIYHLKKRKIISLKKEGNQTILILTERGRKRKLEYDWENLKIEKMAEWDGKWRMLMFDIPEDAKLVRDSLRIKLRQIGFIQFQQSVWICPYPCENEIDFIGESLHIRSHLNLITANIDNDEPLREKFGL</sequence>
<dbReference type="PANTHER" id="PTHR30319:SF1">
    <property type="entry name" value="TRANSCRIPTIONAL REPRESSOR PAAX"/>
    <property type="match status" value="1"/>
</dbReference>
<dbReference type="EMBL" id="MHIY01000001">
    <property type="protein sequence ID" value="OGY60395.1"/>
    <property type="molecule type" value="Genomic_DNA"/>
</dbReference>
<dbReference type="PANTHER" id="PTHR30319">
    <property type="entry name" value="PHENYLACETIC ACID REGULATOR-RELATED TRANSCRIPTIONAL REPRESSOR"/>
    <property type="match status" value="1"/>
</dbReference>
<dbReference type="Pfam" id="PF20803">
    <property type="entry name" value="PaaX_M"/>
    <property type="match status" value="1"/>
</dbReference>
<name>A0A1G1Z6Z1_9BACT</name>
<dbReference type="Proteomes" id="UP000178744">
    <property type="component" value="Unassembled WGS sequence"/>
</dbReference>
<evidence type="ECO:0000313" key="2">
    <source>
        <dbReference type="EMBL" id="OGY60395.1"/>
    </source>
</evidence>
<dbReference type="InterPro" id="IPR048846">
    <property type="entry name" value="PaaX-like_central"/>
</dbReference>
<evidence type="ECO:0000313" key="3">
    <source>
        <dbReference type="Proteomes" id="UP000178744"/>
    </source>
</evidence>
<dbReference type="Gene3D" id="3.30.70.2650">
    <property type="match status" value="1"/>
</dbReference>